<dbReference type="Pfam" id="PF08734">
    <property type="entry name" value="GYD"/>
    <property type="match status" value="1"/>
</dbReference>
<dbReference type="EMBL" id="VDUZ01000031">
    <property type="protein sequence ID" value="TXL72691.1"/>
    <property type="molecule type" value="Genomic_DNA"/>
</dbReference>
<evidence type="ECO:0000313" key="2">
    <source>
        <dbReference type="Proteomes" id="UP000321638"/>
    </source>
</evidence>
<keyword evidence="2" id="KW-1185">Reference proteome</keyword>
<dbReference type="InterPro" id="IPR014845">
    <property type="entry name" value="GYD/TTHA1554"/>
</dbReference>
<dbReference type="RefSeq" id="WP_147849589.1">
    <property type="nucleotide sequence ID" value="NZ_VDUZ01000031.1"/>
</dbReference>
<proteinExistence type="predicted"/>
<dbReference type="AlphaFoldDB" id="A0A5C8PGD4"/>
<evidence type="ECO:0000313" key="1">
    <source>
        <dbReference type="EMBL" id="TXL72691.1"/>
    </source>
</evidence>
<sequence>MPTFITYASYSRSGAKGLIDKPSDRSGAIKALIEKAGGKLIALYFTTGSNDVVIVSEVADGSDAVAMGMAVTASGTLSRIETVRAWTSSEFKGIAEKAAKVAGAYTPPGE</sequence>
<reference evidence="1 2" key="1">
    <citation type="submission" date="2019-06" db="EMBL/GenBank/DDBJ databases">
        <title>New taxonomy in bacterial strain CC-CFT640, isolated from vineyard.</title>
        <authorList>
            <person name="Lin S.-Y."/>
            <person name="Tsai C.-F."/>
            <person name="Young C.-C."/>
        </authorList>
    </citation>
    <scope>NUCLEOTIDE SEQUENCE [LARGE SCALE GENOMIC DNA]</scope>
    <source>
        <strain evidence="1 2">CC-CFT640</strain>
    </source>
</reference>
<protein>
    <submittedName>
        <fullName evidence="1">GYD domain-containing protein</fullName>
    </submittedName>
</protein>
<accession>A0A5C8PGD4</accession>
<name>A0A5C8PGD4_9HYPH</name>
<comment type="caution">
    <text evidence="1">The sequence shown here is derived from an EMBL/GenBank/DDBJ whole genome shotgun (WGS) entry which is preliminary data.</text>
</comment>
<gene>
    <name evidence="1" type="ORF">FHP25_24370</name>
</gene>
<dbReference type="OrthoDB" id="165683at2"/>
<organism evidence="1 2">
    <name type="scientific">Vineibacter terrae</name>
    <dbReference type="NCBI Taxonomy" id="2586908"/>
    <lineage>
        <taxon>Bacteria</taxon>
        <taxon>Pseudomonadati</taxon>
        <taxon>Pseudomonadota</taxon>
        <taxon>Alphaproteobacteria</taxon>
        <taxon>Hyphomicrobiales</taxon>
        <taxon>Vineibacter</taxon>
    </lineage>
</organism>
<dbReference type="Proteomes" id="UP000321638">
    <property type="component" value="Unassembled WGS sequence"/>
</dbReference>